<sequence length="200" mass="21619">MRATGNHNNQIAIREGSAVRYVKIPVEDYNAQSLPGVLKTALGGDYDVVYDKAQRNIRISNPNVTFSILGLAGGTTASSILGKGRENESTPANSFQGNGISNFSGTSSLLLVCNKLLTQDVIFVNNQSVRCVALIDLNSPNGAYCHWRNPGGWLDMGANLSYATFRFLDPGTLQEIDFRGMGFTLQLGVMSDDDDAVMFT</sequence>
<reference evidence="1" key="1">
    <citation type="submission" date="2020-05" db="EMBL/GenBank/DDBJ databases">
        <title>Phylogenomic resolution of chytrid fungi.</title>
        <authorList>
            <person name="Stajich J.E."/>
            <person name="Amses K."/>
            <person name="Simmons R."/>
            <person name="Seto K."/>
            <person name="Myers J."/>
            <person name="Bonds A."/>
            <person name="Quandt C.A."/>
            <person name="Barry K."/>
            <person name="Liu P."/>
            <person name="Grigoriev I."/>
            <person name="Longcore J.E."/>
            <person name="James T.Y."/>
        </authorList>
    </citation>
    <scope>NUCLEOTIDE SEQUENCE</scope>
    <source>
        <strain evidence="1">JEL0318</strain>
    </source>
</reference>
<evidence type="ECO:0000313" key="2">
    <source>
        <dbReference type="Proteomes" id="UP001212841"/>
    </source>
</evidence>
<protein>
    <submittedName>
        <fullName evidence="1">Uncharacterized protein</fullName>
    </submittedName>
</protein>
<dbReference type="EMBL" id="JADGJD010000276">
    <property type="protein sequence ID" value="KAJ3052674.1"/>
    <property type="molecule type" value="Genomic_DNA"/>
</dbReference>
<gene>
    <name evidence="1" type="ORF">HK097_005877</name>
</gene>
<dbReference type="AlphaFoldDB" id="A0AAD5SKZ5"/>
<evidence type="ECO:0000313" key="1">
    <source>
        <dbReference type="EMBL" id="KAJ3052674.1"/>
    </source>
</evidence>
<dbReference type="Proteomes" id="UP001212841">
    <property type="component" value="Unassembled WGS sequence"/>
</dbReference>
<name>A0AAD5SKZ5_9FUNG</name>
<accession>A0AAD5SKZ5</accession>
<keyword evidence="2" id="KW-1185">Reference proteome</keyword>
<comment type="caution">
    <text evidence="1">The sequence shown here is derived from an EMBL/GenBank/DDBJ whole genome shotgun (WGS) entry which is preliminary data.</text>
</comment>
<organism evidence="1 2">
    <name type="scientific">Rhizophlyctis rosea</name>
    <dbReference type="NCBI Taxonomy" id="64517"/>
    <lineage>
        <taxon>Eukaryota</taxon>
        <taxon>Fungi</taxon>
        <taxon>Fungi incertae sedis</taxon>
        <taxon>Chytridiomycota</taxon>
        <taxon>Chytridiomycota incertae sedis</taxon>
        <taxon>Chytridiomycetes</taxon>
        <taxon>Rhizophlyctidales</taxon>
        <taxon>Rhizophlyctidaceae</taxon>
        <taxon>Rhizophlyctis</taxon>
    </lineage>
</organism>
<proteinExistence type="predicted"/>